<keyword evidence="6 10" id="KW-0547">Nucleotide-binding</keyword>
<evidence type="ECO:0000256" key="7">
    <source>
        <dbReference type="ARBA" id="ARBA00022840"/>
    </source>
</evidence>
<dbReference type="PANTHER" id="PTHR11088:SF60">
    <property type="entry name" value="TRNA DIMETHYLALLYLTRANSFERASE"/>
    <property type="match status" value="1"/>
</dbReference>
<dbReference type="GO" id="GO:0052381">
    <property type="term" value="F:tRNA dimethylallyltransferase activity"/>
    <property type="evidence" value="ECO:0007669"/>
    <property type="project" value="UniProtKB-UniRule"/>
</dbReference>
<dbReference type="Pfam" id="PF01715">
    <property type="entry name" value="IPPT"/>
    <property type="match status" value="1"/>
</dbReference>
<dbReference type="EMBL" id="CP119326">
    <property type="protein sequence ID" value="WEK39196.1"/>
    <property type="molecule type" value="Genomic_DNA"/>
</dbReference>
<keyword evidence="8 10" id="KW-0460">Magnesium</keyword>
<dbReference type="InterPro" id="IPR018022">
    <property type="entry name" value="IPT"/>
</dbReference>
<evidence type="ECO:0000313" key="15">
    <source>
        <dbReference type="Proteomes" id="UP001213664"/>
    </source>
</evidence>
<evidence type="ECO:0000256" key="11">
    <source>
        <dbReference type="RuleBase" id="RU003783"/>
    </source>
</evidence>
<dbReference type="NCBIfam" id="TIGR00174">
    <property type="entry name" value="miaA"/>
    <property type="match status" value="1"/>
</dbReference>
<organism evidence="14 15">
    <name type="scientific">Candidatus Brevundimonas colombiensis</name>
    <dbReference type="NCBI Taxonomy" id="3121376"/>
    <lineage>
        <taxon>Bacteria</taxon>
        <taxon>Pseudomonadati</taxon>
        <taxon>Pseudomonadota</taxon>
        <taxon>Alphaproteobacteria</taxon>
        <taxon>Caulobacterales</taxon>
        <taxon>Caulobacteraceae</taxon>
        <taxon>Brevundimonas</taxon>
    </lineage>
</organism>
<dbReference type="InterPro" id="IPR039657">
    <property type="entry name" value="Dimethylallyltransferase"/>
</dbReference>
<evidence type="ECO:0000256" key="3">
    <source>
        <dbReference type="ARBA" id="ARBA00005842"/>
    </source>
</evidence>
<dbReference type="Gene3D" id="1.10.20.140">
    <property type="match status" value="1"/>
</dbReference>
<evidence type="ECO:0000256" key="2">
    <source>
        <dbReference type="ARBA" id="ARBA00003213"/>
    </source>
</evidence>
<comment type="subunit">
    <text evidence="10">Monomer.</text>
</comment>
<keyword evidence="5 10" id="KW-0819">tRNA processing</keyword>
<evidence type="ECO:0000256" key="12">
    <source>
        <dbReference type="RuleBase" id="RU003784"/>
    </source>
</evidence>
<feature type="region of interest" description="Interaction with substrate tRNA" evidence="10">
    <location>
        <begin position="161"/>
        <end position="165"/>
    </location>
</feature>
<evidence type="ECO:0000313" key="14">
    <source>
        <dbReference type="EMBL" id="WEK39196.1"/>
    </source>
</evidence>
<proteinExistence type="inferred from homology"/>
<evidence type="ECO:0000256" key="5">
    <source>
        <dbReference type="ARBA" id="ARBA00022694"/>
    </source>
</evidence>
<sequence>MSKPPSVTLLAGPTASGKSALALKMARETGAVIINADSQQLYADLRILTARPSPEDEAMAEHRLYGVVDAAEVWSVGKWSRAFLNLLSELRVEGRPAILVGGTGLYFMALTRGLADIPPVPPSVRDTVEAEYLQDGEAAFRRRLAQIDPASAHAIEQGDRQRLVRATSVHAATGRTLSAWKAETRPLLPPSEWTGLVIEPDRARLYDNCDQRVDQMMDQGVLTEVQALVQRNLDPALPAMKAFGLRELAAHLSGETDLSAAVAALKQTTRNYAKRQLTWFRNQTADWPRV</sequence>
<comment type="catalytic activity">
    <reaction evidence="9 10 11">
        <text>adenosine(37) in tRNA + dimethylallyl diphosphate = N(6)-dimethylallyladenosine(37) in tRNA + diphosphate</text>
        <dbReference type="Rhea" id="RHEA:26482"/>
        <dbReference type="Rhea" id="RHEA-COMP:10162"/>
        <dbReference type="Rhea" id="RHEA-COMP:10375"/>
        <dbReference type="ChEBI" id="CHEBI:33019"/>
        <dbReference type="ChEBI" id="CHEBI:57623"/>
        <dbReference type="ChEBI" id="CHEBI:74411"/>
        <dbReference type="ChEBI" id="CHEBI:74415"/>
        <dbReference type="EC" id="2.5.1.75"/>
    </reaction>
</comment>
<dbReference type="Proteomes" id="UP001213664">
    <property type="component" value="Chromosome"/>
</dbReference>
<comment type="cofactor">
    <cofactor evidence="1 10">
        <name>Mg(2+)</name>
        <dbReference type="ChEBI" id="CHEBI:18420"/>
    </cofactor>
</comment>
<dbReference type="InterPro" id="IPR027417">
    <property type="entry name" value="P-loop_NTPase"/>
</dbReference>
<dbReference type="AlphaFoldDB" id="A0AAJ5WXQ7"/>
<feature type="region of interest" description="Interaction with substrate tRNA" evidence="10">
    <location>
        <begin position="37"/>
        <end position="40"/>
    </location>
</feature>
<evidence type="ECO:0000256" key="4">
    <source>
        <dbReference type="ARBA" id="ARBA00022679"/>
    </source>
</evidence>
<feature type="binding site" evidence="10">
    <location>
        <begin position="12"/>
        <end position="19"/>
    </location>
    <ligand>
        <name>ATP</name>
        <dbReference type="ChEBI" id="CHEBI:30616"/>
    </ligand>
</feature>
<accession>A0AAJ5WXQ7</accession>
<reference evidence="14" key="1">
    <citation type="submission" date="2023-03" db="EMBL/GenBank/DDBJ databases">
        <title>Andean soil-derived lignocellulolytic bacterial consortium as a source of novel taxa and putative plastic-active enzymes.</title>
        <authorList>
            <person name="Diaz-Garcia L."/>
            <person name="Chuvochina M."/>
            <person name="Feuerriegel G."/>
            <person name="Bunk B."/>
            <person name="Sproer C."/>
            <person name="Streit W.R."/>
            <person name="Rodriguez L.M."/>
            <person name="Overmann J."/>
            <person name="Jimenez D.J."/>
        </authorList>
    </citation>
    <scope>NUCLEOTIDE SEQUENCE</scope>
    <source>
        <strain evidence="14">MAG 833</strain>
    </source>
</reference>
<name>A0AAJ5WXQ7_9CAUL</name>
<comment type="caution">
    <text evidence="10">Lacks conserved residue(s) required for the propagation of feature annotation.</text>
</comment>
<comment type="similarity">
    <text evidence="3 10 13">Belongs to the IPP transferase family.</text>
</comment>
<keyword evidence="4 10" id="KW-0808">Transferase</keyword>
<keyword evidence="7 10" id="KW-0067">ATP-binding</keyword>
<evidence type="ECO:0000256" key="1">
    <source>
        <dbReference type="ARBA" id="ARBA00001946"/>
    </source>
</evidence>
<evidence type="ECO:0000256" key="8">
    <source>
        <dbReference type="ARBA" id="ARBA00022842"/>
    </source>
</evidence>
<dbReference type="HAMAP" id="MF_00185">
    <property type="entry name" value="IPP_trans"/>
    <property type="match status" value="1"/>
</dbReference>
<dbReference type="GO" id="GO:0005524">
    <property type="term" value="F:ATP binding"/>
    <property type="evidence" value="ECO:0007669"/>
    <property type="project" value="UniProtKB-UniRule"/>
</dbReference>
<dbReference type="PANTHER" id="PTHR11088">
    <property type="entry name" value="TRNA DIMETHYLALLYLTRANSFERASE"/>
    <property type="match status" value="1"/>
</dbReference>
<feature type="site" description="Interaction with substrate tRNA" evidence="10">
    <location>
        <position position="103"/>
    </location>
</feature>
<protein>
    <recommendedName>
        <fullName evidence="10">tRNA dimethylallyltransferase</fullName>
        <ecNumber evidence="10">2.5.1.75</ecNumber>
    </recommendedName>
    <alternativeName>
        <fullName evidence="10">Dimethylallyl diphosphate:tRNA dimethylallyltransferase</fullName>
        <shortName evidence="10">DMAPP:tRNA dimethylallyltransferase</shortName>
        <shortName evidence="10">DMATase</shortName>
    </alternativeName>
    <alternativeName>
        <fullName evidence="10">Isopentenyl-diphosphate:tRNA isopentenyltransferase</fullName>
        <shortName evidence="10">IPP transferase</shortName>
        <shortName evidence="10">IPPT</shortName>
        <shortName evidence="10">IPTase</shortName>
    </alternativeName>
</protein>
<dbReference type="GO" id="GO:0006400">
    <property type="term" value="P:tRNA modification"/>
    <property type="evidence" value="ECO:0007669"/>
    <property type="project" value="TreeGrafter"/>
</dbReference>
<evidence type="ECO:0000256" key="9">
    <source>
        <dbReference type="ARBA" id="ARBA00049563"/>
    </source>
</evidence>
<dbReference type="SUPFAM" id="SSF52540">
    <property type="entry name" value="P-loop containing nucleoside triphosphate hydrolases"/>
    <property type="match status" value="1"/>
</dbReference>
<dbReference type="EC" id="2.5.1.75" evidence="10"/>
<evidence type="ECO:0000256" key="10">
    <source>
        <dbReference type="HAMAP-Rule" id="MF_00185"/>
    </source>
</evidence>
<dbReference type="Gene3D" id="3.40.50.300">
    <property type="entry name" value="P-loop containing nucleotide triphosphate hydrolases"/>
    <property type="match status" value="1"/>
</dbReference>
<comment type="function">
    <text evidence="2 10 12">Catalyzes the transfer of a dimethylallyl group onto the adenine at position 37 in tRNAs that read codons beginning with uridine, leading to the formation of N6-(dimethylallyl)adenosine (i(6)A).</text>
</comment>
<evidence type="ECO:0000256" key="6">
    <source>
        <dbReference type="ARBA" id="ARBA00022741"/>
    </source>
</evidence>
<evidence type="ECO:0000256" key="13">
    <source>
        <dbReference type="RuleBase" id="RU003785"/>
    </source>
</evidence>
<feature type="site" description="Interaction with substrate tRNA" evidence="10">
    <location>
        <position position="125"/>
    </location>
</feature>
<gene>
    <name evidence="10 14" type="primary">miaA</name>
    <name evidence="14" type="ORF">P0Y50_11655</name>
</gene>
<feature type="binding site" evidence="10">
    <location>
        <begin position="14"/>
        <end position="19"/>
    </location>
    <ligand>
        <name>substrate</name>
    </ligand>
</feature>